<protein>
    <recommendedName>
        <fullName evidence="3">histidine kinase</fullName>
        <ecNumber evidence="3">2.7.13.3</ecNumber>
    </recommendedName>
</protein>
<dbReference type="Proteomes" id="UP000187412">
    <property type="component" value="Unassembled WGS sequence"/>
</dbReference>
<dbReference type="PRINTS" id="PR00344">
    <property type="entry name" value="BCTRLSENSOR"/>
</dbReference>
<evidence type="ECO:0000256" key="10">
    <source>
        <dbReference type="ARBA" id="ARBA00023012"/>
    </source>
</evidence>
<keyword evidence="4" id="KW-1003">Cell membrane</keyword>
<proteinExistence type="predicted"/>
<dbReference type="PROSITE" id="PS50885">
    <property type="entry name" value="HAMP"/>
    <property type="match status" value="1"/>
</dbReference>
<dbReference type="Pfam" id="PF02518">
    <property type="entry name" value="HATPase_c"/>
    <property type="match status" value="1"/>
</dbReference>
<evidence type="ECO:0000313" key="15">
    <source>
        <dbReference type="EMBL" id="OMD44561.1"/>
    </source>
</evidence>
<gene>
    <name evidence="15" type="ORF">BSK56_22910</name>
</gene>
<dbReference type="Gene3D" id="6.10.340.10">
    <property type="match status" value="1"/>
</dbReference>
<dbReference type="InterPro" id="IPR003660">
    <property type="entry name" value="HAMP_dom"/>
</dbReference>
<dbReference type="RefSeq" id="WP_076112917.1">
    <property type="nucleotide sequence ID" value="NZ_MPTB01000032.1"/>
</dbReference>
<dbReference type="InterPro" id="IPR036097">
    <property type="entry name" value="HisK_dim/P_sf"/>
</dbReference>
<keyword evidence="8 15" id="KW-0418">Kinase</keyword>
<dbReference type="SUPFAM" id="SSF47384">
    <property type="entry name" value="Homodimeric domain of signal transducing histidine kinase"/>
    <property type="match status" value="1"/>
</dbReference>
<evidence type="ECO:0000259" key="14">
    <source>
        <dbReference type="PROSITE" id="PS50885"/>
    </source>
</evidence>
<feature type="domain" description="Histidine kinase" evidence="13">
    <location>
        <begin position="141"/>
        <end position="355"/>
    </location>
</feature>
<dbReference type="SUPFAM" id="SSF158472">
    <property type="entry name" value="HAMP domain-like"/>
    <property type="match status" value="1"/>
</dbReference>
<dbReference type="CDD" id="cd00082">
    <property type="entry name" value="HisKA"/>
    <property type="match status" value="1"/>
</dbReference>
<reference evidence="15 16" key="1">
    <citation type="submission" date="2016-10" db="EMBL/GenBank/DDBJ databases">
        <title>Paenibacillus species isolates.</title>
        <authorList>
            <person name="Beno S.M."/>
        </authorList>
    </citation>
    <scope>NUCLEOTIDE SEQUENCE [LARGE SCALE GENOMIC DNA]</scope>
    <source>
        <strain evidence="15 16">FSL H7-0744</strain>
    </source>
</reference>
<dbReference type="Gene3D" id="1.10.287.130">
    <property type="match status" value="1"/>
</dbReference>
<dbReference type="CDD" id="cd06225">
    <property type="entry name" value="HAMP"/>
    <property type="match status" value="1"/>
</dbReference>
<evidence type="ECO:0000256" key="4">
    <source>
        <dbReference type="ARBA" id="ARBA00022475"/>
    </source>
</evidence>
<dbReference type="SMART" id="SM00388">
    <property type="entry name" value="HisKA"/>
    <property type="match status" value="1"/>
</dbReference>
<dbReference type="SMART" id="SM00304">
    <property type="entry name" value="HAMP"/>
    <property type="match status" value="2"/>
</dbReference>
<dbReference type="GO" id="GO:0016301">
    <property type="term" value="F:kinase activity"/>
    <property type="evidence" value="ECO:0007669"/>
    <property type="project" value="UniProtKB-KW"/>
</dbReference>
<dbReference type="InterPro" id="IPR050736">
    <property type="entry name" value="Sensor_HK_Regulatory"/>
</dbReference>
<keyword evidence="11 12" id="KW-0472">Membrane</keyword>
<name>A0ABX3H4I4_PAEBO</name>
<comment type="caution">
    <text evidence="15">The sequence shown here is derived from an EMBL/GenBank/DDBJ whole genome shotgun (WGS) entry which is preliminary data.</text>
</comment>
<evidence type="ECO:0000256" key="12">
    <source>
        <dbReference type="SAM" id="Phobius"/>
    </source>
</evidence>
<feature type="transmembrane region" description="Helical" evidence="12">
    <location>
        <begin position="51"/>
        <end position="72"/>
    </location>
</feature>
<dbReference type="InterPro" id="IPR005467">
    <property type="entry name" value="His_kinase_dom"/>
</dbReference>
<comment type="catalytic activity">
    <reaction evidence="1">
        <text>ATP + protein L-histidine = ADP + protein N-phospho-L-histidine.</text>
        <dbReference type="EC" id="2.7.13.3"/>
    </reaction>
</comment>
<dbReference type="InterPro" id="IPR036890">
    <property type="entry name" value="HATPase_C_sf"/>
</dbReference>
<dbReference type="InterPro" id="IPR003661">
    <property type="entry name" value="HisK_dim/P_dom"/>
</dbReference>
<dbReference type="CDD" id="cd00075">
    <property type="entry name" value="HATPase"/>
    <property type="match status" value="1"/>
</dbReference>
<sequence length="355" mass="40101">MRKIKKEKLRLKSQHFSWKEFFWTFIVLSTLTAGQALIYDAYLSVENVPPQYIFGITGYWIIVAFIFCLFTARQKYKTFDKPMRKLSEAAKQVAEGDFSVYLEPLHIADKKDYVDVMFGDFNKMVEELGSIETLKNDFISNVSHEIKTPLSVIHSYAMALQKVDLSPTLRTEYTDTIISASQKLTTLVINILKLNKLDNQEINHVPEPFDLCRQLCDCALTFENSWEEKNIGFVADIEDRAIIRADESMLEIVWLNLLSNALKFTAPGGTITLSQTSDKDTITVTVADTGCGMDEETMKHIFDKFYQGDTSHSGEGNGLGLALSLRVIELVGGAITVRSEPDQGTTFTVKLKVEK</sequence>
<dbReference type="InterPro" id="IPR003594">
    <property type="entry name" value="HATPase_dom"/>
</dbReference>
<feature type="transmembrane region" description="Helical" evidence="12">
    <location>
        <begin position="21"/>
        <end position="39"/>
    </location>
</feature>
<dbReference type="EMBL" id="MPTB01000032">
    <property type="protein sequence ID" value="OMD44561.1"/>
    <property type="molecule type" value="Genomic_DNA"/>
</dbReference>
<keyword evidence="12" id="KW-1133">Transmembrane helix</keyword>
<evidence type="ECO:0000313" key="16">
    <source>
        <dbReference type="Proteomes" id="UP000187412"/>
    </source>
</evidence>
<evidence type="ECO:0000256" key="2">
    <source>
        <dbReference type="ARBA" id="ARBA00004651"/>
    </source>
</evidence>
<evidence type="ECO:0000259" key="13">
    <source>
        <dbReference type="PROSITE" id="PS50109"/>
    </source>
</evidence>
<evidence type="ECO:0000256" key="5">
    <source>
        <dbReference type="ARBA" id="ARBA00022553"/>
    </source>
</evidence>
<dbReference type="SMART" id="SM00387">
    <property type="entry name" value="HATPase_c"/>
    <property type="match status" value="1"/>
</dbReference>
<keyword evidence="7" id="KW-0547">Nucleotide-binding</keyword>
<dbReference type="SUPFAM" id="SSF55874">
    <property type="entry name" value="ATPase domain of HSP90 chaperone/DNA topoisomerase II/histidine kinase"/>
    <property type="match status" value="1"/>
</dbReference>
<keyword evidence="12" id="KW-0812">Transmembrane</keyword>
<dbReference type="Gene3D" id="3.30.565.10">
    <property type="entry name" value="Histidine kinase-like ATPase, C-terminal domain"/>
    <property type="match status" value="1"/>
</dbReference>
<dbReference type="PANTHER" id="PTHR43711:SF26">
    <property type="entry name" value="SENSOR HISTIDINE KINASE RCSC"/>
    <property type="match status" value="1"/>
</dbReference>
<keyword evidence="16" id="KW-1185">Reference proteome</keyword>
<keyword evidence="9" id="KW-0067">ATP-binding</keyword>
<accession>A0ABX3H4I4</accession>
<organism evidence="15 16">
    <name type="scientific">Paenibacillus borealis</name>
    <dbReference type="NCBI Taxonomy" id="160799"/>
    <lineage>
        <taxon>Bacteria</taxon>
        <taxon>Bacillati</taxon>
        <taxon>Bacillota</taxon>
        <taxon>Bacilli</taxon>
        <taxon>Bacillales</taxon>
        <taxon>Paenibacillaceae</taxon>
        <taxon>Paenibacillus</taxon>
    </lineage>
</organism>
<dbReference type="Pfam" id="PF00512">
    <property type="entry name" value="HisKA"/>
    <property type="match status" value="1"/>
</dbReference>
<evidence type="ECO:0000256" key="3">
    <source>
        <dbReference type="ARBA" id="ARBA00012438"/>
    </source>
</evidence>
<keyword evidence="10" id="KW-0902">Two-component regulatory system</keyword>
<comment type="subcellular location">
    <subcellularLocation>
        <location evidence="2">Cell membrane</location>
        <topology evidence="2">Multi-pass membrane protein</topology>
    </subcellularLocation>
</comment>
<evidence type="ECO:0000256" key="6">
    <source>
        <dbReference type="ARBA" id="ARBA00022679"/>
    </source>
</evidence>
<keyword evidence="5" id="KW-0597">Phosphoprotein</keyword>
<dbReference type="EC" id="2.7.13.3" evidence="3"/>
<keyword evidence="6" id="KW-0808">Transferase</keyword>
<evidence type="ECO:0000256" key="1">
    <source>
        <dbReference type="ARBA" id="ARBA00000085"/>
    </source>
</evidence>
<evidence type="ECO:0000256" key="7">
    <source>
        <dbReference type="ARBA" id="ARBA00022741"/>
    </source>
</evidence>
<evidence type="ECO:0000256" key="11">
    <source>
        <dbReference type="ARBA" id="ARBA00023136"/>
    </source>
</evidence>
<feature type="domain" description="HAMP" evidence="14">
    <location>
        <begin position="77"/>
        <end position="133"/>
    </location>
</feature>
<dbReference type="PANTHER" id="PTHR43711">
    <property type="entry name" value="TWO-COMPONENT HISTIDINE KINASE"/>
    <property type="match status" value="1"/>
</dbReference>
<evidence type="ECO:0000256" key="8">
    <source>
        <dbReference type="ARBA" id="ARBA00022777"/>
    </source>
</evidence>
<evidence type="ECO:0000256" key="9">
    <source>
        <dbReference type="ARBA" id="ARBA00022840"/>
    </source>
</evidence>
<dbReference type="InterPro" id="IPR004358">
    <property type="entry name" value="Sig_transdc_His_kin-like_C"/>
</dbReference>
<dbReference type="PROSITE" id="PS50109">
    <property type="entry name" value="HIS_KIN"/>
    <property type="match status" value="1"/>
</dbReference>